<name>A0A9W8ECH1_9FUNG</name>
<dbReference type="AlphaFoldDB" id="A0A9W8ECH1"/>
<reference evidence="2" key="1">
    <citation type="submission" date="2022-07" db="EMBL/GenBank/DDBJ databases">
        <title>Phylogenomic reconstructions and comparative analyses of Kickxellomycotina fungi.</title>
        <authorList>
            <person name="Reynolds N.K."/>
            <person name="Stajich J.E."/>
            <person name="Barry K."/>
            <person name="Grigoriev I.V."/>
            <person name="Crous P."/>
            <person name="Smith M.E."/>
        </authorList>
    </citation>
    <scope>NUCLEOTIDE SEQUENCE</scope>
    <source>
        <strain evidence="2">RSA 567</strain>
    </source>
</reference>
<keyword evidence="3" id="KW-1185">Reference proteome</keyword>
<evidence type="ECO:0000256" key="1">
    <source>
        <dbReference type="SAM" id="MobiDB-lite"/>
    </source>
</evidence>
<dbReference type="Proteomes" id="UP001151582">
    <property type="component" value="Unassembled WGS sequence"/>
</dbReference>
<proteinExistence type="predicted"/>
<comment type="caution">
    <text evidence="2">The sequence shown here is derived from an EMBL/GenBank/DDBJ whole genome shotgun (WGS) entry which is preliminary data.</text>
</comment>
<evidence type="ECO:0000313" key="3">
    <source>
        <dbReference type="Proteomes" id="UP001151582"/>
    </source>
</evidence>
<accession>A0A9W8ECH1</accession>
<evidence type="ECO:0000313" key="2">
    <source>
        <dbReference type="EMBL" id="KAJ1975926.1"/>
    </source>
</evidence>
<feature type="non-terminal residue" evidence="2">
    <location>
        <position position="1"/>
    </location>
</feature>
<dbReference type="OrthoDB" id="428577at2759"/>
<organism evidence="2 3">
    <name type="scientific">Dimargaris verticillata</name>
    <dbReference type="NCBI Taxonomy" id="2761393"/>
    <lineage>
        <taxon>Eukaryota</taxon>
        <taxon>Fungi</taxon>
        <taxon>Fungi incertae sedis</taxon>
        <taxon>Zoopagomycota</taxon>
        <taxon>Kickxellomycotina</taxon>
        <taxon>Dimargaritomycetes</taxon>
        <taxon>Dimargaritales</taxon>
        <taxon>Dimargaritaceae</taxon>
        <taxon>Dimargaris</taxon>
    </lineage>
</organism>
<feature type="region of interest" description="Disordered" evidence="1">
    <location>
        <begin position="150"/>
        <end position="180"/>
    </location>
</feature>
<protein>
    <submittedName>
        <fullName evidence="2">Uncharacterized protein</fullName>
    </submittedName>
</protein>
<sequence length="338" mass="38228">FYHQAVALMESTQFAPRIVSDCSLLPEAKLGAIMVLLIIMHYGLDGTPRVDPRHPSYSRSLPSYEQFFAQYAWQHSYNDTTVPNTLADLQDFCERHVETFANVSISFHTQKLWSCSRLPQNRYQAFRPVFDLGHELYQNKPELWQSPIPTAPLTRPAAESLASGLKSSSEEDPLTSADLAAPTERNEIDKAHQAFRSYEAHLKADRTIYNAPTEEPWERLNRLNKALEVSEQEYANAVKKVADRLPCPPGTLPSASFTPLFRPAFESYRNLARPMALVIGRVQQVVGCDALQLARYVMQLCRQLTLMQPLYSEVVGHFPSELDVPNDAPPPAKRQRTA</sequence>
<dbReference type="EMBL" id="JANBQB010000479">
    <property type="protein sequence ID" value="KAJ1975926.1"/>
    <property type="molecule type" value="Genomic_DNA"/>
</dbReference>
<gene>
    <name evidence="2" type="ORF">H4R34_004160</name>
</gene>